<dbReference type="InterPro" id="IPR002860">
    <property type="entry name" value="BNR_rpt"/>
</dbReference>
<dbReference type="Proteomes" id="UP001169063">
    <property type="component" value="Unassembled WGS sequence"/>
</dbReference>
<dbReference type="PANTHER" id="PTHR47199">
    <property type="entry name" value="PHOTOSYSTEM II STABILITY/ASSEMBLY FACTOR HCF136, CHLOROPLASTIC"/>
    <property type="match status" value="1"/>
</dbReference>
<dbReference type="SUPFAM" id="SSF110296">
    <property type="entry name" value="Oligoxyloglucan reducing end-specific cellobiohydrolase"/>
    <property type="match status" value="1"/>
</dbReference>
<name>A0ABT8SHZ5_9CAUL</name>
<comment type="caution">
    <text evidence="1">The sequence shown here is derived from an EMBL/GenBank/DDBJ whole genome shotgun (WGS) entry which is preliminary data.</text>
</comment>
<dbReference type="EMBL" id="JAUKTR010000001">
    <property type="protein sequence ID" value="MDO1558190.1"/>
    <property type="molecule type" value="Genomic_DNA"/>
</dbReference>
<evidence type="ECO:0000313" key="2">
    <source>
        <dbReference type="Proteomes" id="UP001169063"/>
    </source>
</evidence>
<dbReference type="CDD" id="cd15482">
    <property type="entry name" value="Sialidase_non-viral"/>
    <property type="match status" value="1"/>
</dbReference>
<evidence type="ECO:0000313" key="1">
    <source>
        <dbReference type="EMBL" id="MDO1558190.1"/>
    </source>
</evidence>
<dbReference type="InterPro" id="IPR006311">
    <property type="entry name" value="TAT_signal"/>
</dbReference>
<dbReference type="InterPro" id="IPR015943">
    <property type="entry name" value="WD40/YVTN_repeat-like_dom_sf"/>
</dbReference>
<dbReference type="Gene3D" id="2.130.10.10">
    <property type="entry name" value="YVTN repeat-like/Quinoprotein amine dehydrogenase"/>
    <property type="match status" value="2"/>
</dbReference>
<protein>
    <recommendedName>
        <fullName evidence="3">Photosynthesis system II assembly factor Ycf48/Hcf136-like domain-containing protein</fullName>
    </recommendedName>
</protein>
<keyword evidence="2" id="KW-1185">Reference proteome</keyword>
<organism evidence="1 2">
    <name type="scientific">Peiella sedimenti</name>
    <dbReference type="NCBI Taxonomy" id="3061083"/>
    <lineage>
        <taxon>Bacteria</taxon>
        <taxon>Pseudomonadati</taxon>
        <taxon>Pseudomonadota</taxon>
        <taxon>Alphaproteobacteria</taxon>
        <taxon>Caulobacterales</taxon>
        <taxon>Caulobacteraceae</taxon>
        <taxon>Peiella</taxon>
    </lineage>
</organism>
<dbReference type="RefSeq" id="WP_302108611.1">
    <property type="nucleotide sequence ID" value="NZ_JAUKTR010000001.1"/>
</dbReference>
<dbReference type="PANTHER" id="PTHR47199:SF2">
    <property type="entry name" value="PHOTOSYSTEM II STABILITY_ASSEMBLY FACTOR HCF136, CHLOROPLASTIC"/>
    <property type="match status" value="1"/>
</dbReference>
<evidence type="ECO:0008006" key="3">
    <source>
        <dbReference type="Google" id="ProtNLM"/>
    </source>
</evidence>
<dbReference type="Pfam" id="PF02012">
    <property type="entry name" value="BNR"/>
    <property type="match status" value="2"/>
</dbReference>
<dbReference type="PROSITE" id="PS51318">
    <property type="entry name" value="TAT"/>
    <property type="match status" value="1"/>
</dbReference>
<gene>
    <name evidence="1" type="ORF">Q0812_01935</name>
</gene>
<proteinExistence type="predicted"/>
<accession>A0ABT8SHZ5</accession>
<sequence>MDRRQVLIGGLSGLAVAATGGAGARAQAEAGWVKLPTEPYRGKQDDIFFTDRLNGWYGNGLGKLFRTRDGGDSWTLAAERPGTFIRALGFVDEHLGLIGNIGTGYFPNVQDETPLYRTTDGGVTWSPVQIEGELKGICAICVQRVPFINAGSLDHRVVLWAGGRVGGPAHLAVSRDLGLTWTAQDLSPLTAMILDVQFVSERVGFIAGATDASVQESRATILRTDDGGQTWSRVYEGGRPWELTWKMSFPSPQVGYVTVQSYNQDPASSARYVAKTADGGLTWTELPLIDDLRVRQFGVGFIDEQRGWIGAAPGGFETRDGGQTWAPADMGPAVNKVRVVRDQAGASVFAIGAEVRRLLIPA</sequence>
<reference evidence="1" key="1">
    <citation type="submission" date="2023-07" db="EMBL/GenBank/DDBJ databases">
        <title>Brevundimonas soil sp. nov., isolated from the soil of chemical plant.</title>
        <authorList>
            <person name="Wu N."/>
        </authorList>
    </citation>
    <scope>NUCLEOTIDE SEQUENCE</scope>
    <source>
        <strain evidence="1">XZ-24</strain>
    </source>
</reference>